<proteinExistence type="predicted"/>
<accession>A0A9P6UQ83</accession>
<dbReference type="OrthoDB" id="2436692at2759"/>
<evidence type="ECO:0000256" key="1">
    <source>
        <dbReference type="SAM" id="MobiDB-lite"/>
    </source>
</evidence>
<dbReference type="Proteomes" id="UP000823405">
    <property type="component" value="Unassembled WGS sequence"/>
</dbReference>
<feature type="compositionally biased region" description="Low complexity" evidence="1">
    <location>
        <begin position="343"/>
        <end position="356"/>
    </location>
</feature>
<organism evidence="2 3">
    <name type="scientific">Linnemannia gamsii</name>
    <dbReference type="NCBI Taxonomy" id="64522"/>
    <lineage>
        <taxon>Eukaryota</taxon>
        <taxon>Fungi</taxon>
        <taxon>Fungi incertae sedis</taxon>
        <taxon>Mucoromycota</taxon>
        <taxon>Mortierellomycotina</taxon>
        <taxon>Mortierellomycetes</taxon>
        <taxon>Mortierellales</taxon>
        <taxon>Mortierellaceae</taxon>
        <taxon>Linnemannia</taxon>
    </lineage>
</organism>
<keyword evidence="3" id="KW-1185">Reference proteome</keyword>
<reference evidence="2" key="1">
    <citation type="journal article" date="2020" name="Fungal Divers.">
        <title>Resolving the Mortierellaceae phylogeny through synthesis of multi-gene phylogenetics and phylogenomics.</title>
        <authorList>
            <person name="Vandepol N."/>
            <person name="Liber J."/>
            <person name="Desiro A."/>
            <person name="Na H."/>
            <person name="Kennedy M."/>
            <person name="Barry K."/>
            <person name="Grigoriev I.V."/>
            <person name="Miller A.N."/>
            <person name="O'Donnell K."/>
            <person name="Stajich J.E."/>
            <person name="Bonito G."/>
        </authorList>
    </citation>
    <scope>NUCLEOTIDE SEQUENCE</scope>
    <source>
        <strain evidence="2">NVP60</strain>
    </source>
</reference>
<evidence type="ECO:0000313" key="3">
    <source>
        <dbReference type="Proteomes" id="UP000823405"/>
    </source>
</evidence>
<comment type="caution">
    <text evidence="2">The sequence shown here is derived from an EMBL/GenBank/DDBJ whole genome shotgun (WGS) entry which is preliminary data.</text>
</comment>
<feature type="compositionally biased region" description="Low complexity" evidence="1">
    <location>
        <begin position="364"/>
        <end position="377"/>
    </location>
</feature>
<feature type="region of interest" description="Disordered" evidence="1">
    <location>
        <begin position="341"/>
        <end position="377"/>
    </location>
</feature>
<name>A0A9P6UQ83_9FUNG</name>
<gene>
    <name evidence="2" type="ORF">BGZ97_008754</name>
</gene>
<evidence type="ECO:0008006" key="4">
    <source>
        <dbReference type="Google" id="ProtNLM"/>
    </source>
</evidence>
<dbReference type="AlphaFoldDB" id="A0A9P6UQ83"/>
<sequence>MSTATSPIDTVFSGNSSTTSFSSFTYGARGYPCTTLSELIISEAHYLSTLKRVGNALNLASNQSLATGRKTSNVIRALVERWTTMMRIHIKFHDDVVATKEDVRVTTQLLNNLLFTLEPVLVDHGRDLSNAVYKLSRNDKRSGHTPAEWDVALRHPFDHLTIYNEWLQRIDPHGQFNGPCLAQLNSLVLNVKSVIETNQNPRGMLKRLSTFARGVMKRPSSPQLSFSHSQNSTAVSPTTPTTAISVSTRDITYVGENKASSTHKGGLTRGASVDLVRAAAAPAATAIVTPSRAATMVTGSPSENRIETVADAASVNHVNSSTTVIPPDAVLTEFSARSPKSTAAANANKKNGAAAALPPRHPNRASVARSDASSVGSLTLAPSSESLHMKAAIATSTARPGGPLERQASATSQRQRFLEEREARKATLRMGAQAFIIAKTESLQQRSPTFVSRPSIDRLRTITKREVETKPPVKSLINFWEQATEPIEV</sequence>
<dbReference type="EMBL" id="JAAAIN010000404">
    <property type="protein sequence ID" value="KAG0314991.1"/>
    <property type="molecule type" value="Genomic_DNA"/>
</dbReference>
<evidence type="ECO:0000313" key="2">
    <source>
        <dbReference type="EMBL" id="KAG0314991.1"/>
    </source>
</evidence>
<protein>
    <recommendedName>
        <fullName evidence="4">DH domain-containing protein</fullName>
    </recommendedName>
</protein>
<feature type="region of interest" description="Disordered" evidence="1">
    <location>
        <begin position="219"/>
        <end position="240"/>
    </location>
</feature>
<feature type="compositionally biased region" description="Polar residues" evidence="1">
    <location>
        <begin position="220"/>
        <end position="231"/>
    </location>
</feature>